<reference evidence="2 3" key="1">
    <citation type="submission" date="2011-08" db="EMBL/GenBank/DDBJ databases">
        <title>The Genome Sequence of Plasmodium vivax Brazil I.</title>
        <authorList>
            <consortium name="The Broad Institute Genome Sequencing Platform"/>
            <consortium name="The Broad Institute Genome Sequencing Center for Infectious Disease"/>
            <person name="Neafsey D."/>
            <person name="Carlton J."/>
            <person name="Barnwell J."/>
            <person name="Collins W."/>
            <person name="Escalante A."/>
            <person name="Mullikin J."/>
            <person name="Saul A."/>
            <person name="Guigo R."/>
            <person name="Camara F."/>
            <person name="Young S.K."/>
            <person name="Zeng Q."/>
            <person name="Gargeya S."/>
            <person name="Fitzgerald M."/>
            <person name="Haas B."/>
            <person name="Abouelleil A."/>
            <person name="Alvarado L."/>
            <person name="Arachchi H.M."/>
            <person name="Berlin A."/>
            <person name="Brown A."/>
            <person name="Chapman S.B."/>
            <person name="Chen Z."/>
            <person name="Dunbar C."/>
            <person name="Freedman E."/>
            <person name="Gearin G."/>
            <person name="Gellesch M."/>
            <person name="Goldberg J."/>
            <person name="Griggs A."/>
            <person name="Gujja S."/>
            <person name="Heiman D."/>
            <person name="Howarth C."/>
            <person name="Larson L."/>
            <person name="Lui A."/>
            <person name="MacDonald P.J.P."/>
            <person name="Montmayeur A."/>
            <person name="Murphy C."/>
            <person name="Neiman D."/>
            <person name="Pearson M."/>
            <person name="Priest M."/>
            <person name="Roberts A."/>
            <person name="Saif S."/>
            <person name="Shea T."/>
            <person name="Shenoy N."/>
            <person name="Sisk P."/>
            <person name="Stolte C."/>
            <person name="Sykes S."/>
            <person name="Wortman J."/>
            <person name="Nusbaum C."/>
            <person name="Birren B."/>
        </authorList>
    </citation>
    <scope>NUCLEOTIDE SEQUENCE [LARGE SCALE GENOMIC DNA]</scope>
    <source>
        <strain evidence="2 3">Brazil I</strain>
    </source>
</reference>
<proteinExistence type="predicted"/>
<protein>
    <submittedName>
        <fullName evidence="2">Uncharacterized protein</fullName>
    </submittedName>
</protein>
<gene>
    <name evidence="2" type="ORF">PVBG_03097</name>
</gene>
<sequence>MRQRNGAREDGDGPKRHRGGEPNRGKVPPIGQHRPLGLQYPPVELSGGTLGSYHRVAIPQGGGKPPRSRGGKPPLSRGGKPPLSRGGKFNKPIF</sequence>
<name>A0A0J9VPG8_PLAV1</name>
<dbReference type="EMBL" id="KQ234729">
    <property type="protein sequence ID" value="KMZ89133.1"/>
    <property type="molecule type" value="Genomic_DNA"/>
</dbReference>
<organism evidence="2 3">
    <name type="scientific">Plasmodium vivax (strain Brazil I)</name>
    <dbReference type="NCBI Taxonomy" id="1033975"/>
    <lineage>
        <taxon>Eukaryota</taxon>
        <taxon>Sar</taxon>
        <taxon>Alveolata</taxon>
        <taxon>Apicomplexa</taxon>
        <taxon>Aconoidasida</taxon>
        <taxon>Haemosporida</taxon>
        <taxon>Plasmodiidae</taxon>
        <taxon>Plasmodium</taxon>
        <taxon>Plasmodium (Plasmodium)</taxon>
    </lineage>
</organism>
<evidence type="ECO:0000256" key="1">
    <source>
        <dbReference type="SAM" id="MobiDB-lite"/>
    </source>
</evidence>
<dbReference type="Proteomes" id="UP000053327">
    <property type="component" value="Unassembled WGS sequence"/>
</dbReference>
<dbReference type="AlphaFoldDB" id="A0A0J9VPG8"/>
<accession>A0A0J9VPG8</accession>
<evidence type="ECO:0000313" key="2">
    <source>
        <dbReference type="EMBL" id="KMZ89133.1"/>
    </source>
</evidence>
<evidence type="ECO:0000313" key="3">
    <source>
        <dbReference type="Proteomes" id="UP000053327"/>
    </source>
</evidence>
<feature type="compositionally biased region" description="Basic and acidic residues" evidence="1">
    <location>
        <begin position="1"/>
        <end position="24"/>
    </location>
</feature>
<feature type="region of interest" description="Disordered" evidence="1">
    <location>
        <begin position="1"/>
        <end position="94"/>
    </location>
</feature>
<feature type="compositionally biased region" description="Low complexity" evidence="1">
    <location>
        <begin position="71"/>
        <end position="84"/>
    </location>
</feature>